<dbReference type="CDD" id="cd22160">
    <property type="entry name" value="F-box_AtFBL13-like"/>
    <property type="match status" value="1"/>
</dbReference>
<evidence type="ECO:0000259" key="1">
    <source>
        <dbReference type="PROSITE" id="PS50181"/>
    </source>
</evidence>
<organism evidence="2 3">
    <name type="scientific">Eruca vesicaria subsp. sativa</name>
    <name type="common">Garden rocket</name>
    <name type="synonym">Eruca sativa</name>
    <dbReference type="NCBI Taxonomy" id="29727"/>
    <lineage>
        <taxon>Eukaryota</taxon>
        <taxon>Viridiplantae</taxon>
        <taxon>Streptophyta</taxon>
        <taxon>Embryophyta</taxon>
        <taxon>Tracheophyta</taxon>
        <taxon>Spermatophyta</taxon>
        <taxon>Magnoliopsida</taxon>
        <taxon>eudicotyledons</taxon>
        <taxon>Gunneridae</taxon>
        <taxon>Pentapetalae</taxon>
        <taxon>rosids</taxon>
        <taxon>malvids</taxon>
        <taxon>Brassicales</taxon>
        <taxon>Brassicaceae</taxon>
        <taxon>Brassiceae</taxon>
        <taxon>Eruca</taxon>
    </lineage>
</organism>
<evidence type="ECO:0000313" key="3">
    <source>
        <dbReference type="Proteomes" id="UP001642260"/>
    </source>
</evidence>
<dbReference type="InterPro" id="IPR032675">
    <property type="entry name" value="LRR_dom_sf"/>
</dbReference>
<dbReference type="AlphaFoldDB" id="A0ABC8L707"/>
<dbReference type="InterPro" id="IPR001810">
    <property type="entry name" value="F-box_dom"/>
</dbReference>
<sequence>MAEEGRNGDGATDDSHRKSDGVDLISLLPDEILQTILSSLETFIAVRTSILSKRWRHVWSGTPSLYLNLYTHGLEGDSINNFIESYTVRKMMSFELCAQVRDKRHYVEKWIEFAMSRNVENMSLNVYDNGDQKYHIPDFFYINNSIRKISVNGLYSGLTIPSYVSWTSLKMLSLSSFKLYDEYVDKILSGCPVLESLSLSFCHEIMVLDLSKSLSLRTLEIDSNIWYPGPKQIVAPHIRRLRLRNHVLPCTLVDVSSLNEARLDICFYGPENPKDDFLQVMGLEKLQNVEKLTFGENFLKILSLAELRCVPFPSFKVKNLTLVTMISQYVIPGIVRVLQNSPELKKLTIIHKSEFDSLDFPLSEKHIDTYLDQCLSEEARVFENIRDWDIESKHVASFMELMFKNTKTLEKMVVWLESYDHGRISAELFEMVPVLSEKNNVTIVLNSSASKPRD</sequence>
<name>A0ABC8L707_ERUVS</name>
<dbReference type="SUPFAM" id="SSF52058">
    <property type="entry name" value="L domain-like"/>
    <property type="match status" value="1"/>
</dbReference>
<protein>
    <recommendedName>
        <fullName evidence="1">F-box domain-containing protein</fullName>
    </recommendedName>
</protein>
<keyword evidence="3" id="KW-1185">Reference proteome</keyword>
<feature type="domain" description="F-box" evidence="1">
    <location>
        <begin position="22"/>
        <end position="69"/>
    </location>
</feature>
<dbReference type="Pfam" id="PF00646">
    <property type="entry name" value="F-box"/>
    <property type="match status" value="1"/>
</dbReference>
<dbReference type="Proteomes" id="UP001642260">
    <property type="component" value="Unassembled WGS sequence"/>
</dbReference>
<dbReference type="InterPro" id="IPR036047">
    <property type="entry name" value="F-box-like_dom_sf"/>
</dbReference>
<dbReference type="InterPro" id="IPR053781">
    <property type="entry name" value="F-box_AtFBL13-like"/>
</dbReference>
<dbReference type="Gene3D" id="3.80.10.10">
    <property type="entry name" value="Ribonuclease Inhibitor"/>
    <property type="match status" value="1"/>
</dbReference>
<comment type="caution">
    <text evidence="2">The sequence shown here is derived from an EMBL/GenBank/DDBJ whole genome shotgun (WGS) entry which is preliminary data.</text>
</comment>
<dbReference type="PANTHER" id="PTHR32153">
    <property type="entry name" value="OJ000223_09.16 PROTEIN"/>
    <property type="match status" value="1"/>
</dbReference>
<evidence type="ECO:0000313" key="2">
    <source>
        <dbReference type="EMBL" id="CAH8376222.1"/>
    </source>
</evidence>
<dbReference type="SUPFAM" id="SSF81383">
    <property type="entry name" value="F-box domain"/>
    <property type="match status" value="1"/>
</dbReference>
<dbReference type="Gene3D" id="1.20.1280.50">
    <property type="match status" value="1"/>
</dbReference>
<gene>
    <name evidence="2" type="ORF">ERUC_LOCUS32301</name>
</gene>
<accession>A0ABC8L707</accession>
<dbReference type="EMBL" id="CAKOAT010464042">
    <property type="protein sequence ID" value="CAH8376222.1"/>
    <property type="molecule type" value="Genomic_DNA"/>
</dbReference>
<reference evidence="2 3" key="1">
    <citation type="submission" date="2022-03" db="EMBL/GenBank/DDBJ databases">
        <authorList>
            <person name="Macdonald S."/>
            <person name="Ahmed S."/>
            <person name="Newling K."/>
        </authorList>
    </citation>
    <scope>NUCLEOTIDE SEQUENCE [LARGE SCALE GENOMIC DNA]</scope>
</reference>
<dbReference type="Pfam" id="PF23622">
    <property type="entry name" value="LRR_At1g61320_AtMIF1"/>
    <property type="match status" value="1"/>
</dbReference>
<proteinExistence type="predicted"/>
<dbReference type="InterPro" id="IPR055357">
    <property type="entry name" value="LRR_At1g61320_AtMIF1"/>
</dbReference>
<dbReference type="InterPro" id="IPR044997">
    <property type="entry name" value="F-box_plant"/>
</dbReference>
<dbReference type="PROSITE" id="PS50181">
    <property type="entry name" value="FBOX"/>
    <property type="match status" value="1"/>
</dbReference>